<evidence type="ECO:0000256" key="7">
    <source>
        <dbReference type="SAM" id="Coils"/>
    </source>
</evidence>
<reference evidence="10 11" key="1">
    <citation type="journal article" date="2006" name="Nature">
        <title>Global trends of whole-genome duplications revealed by the ciliate Paramecium tetraurelia.</title>
        <authorList>
            <consortium name="Genoscope"/>
            <person name="Aury J.-M."/>
            <person name="Jaillon O."/>
            <person name="Duret L."/>
            <person name="Noel B."/>
            <person name="Jubin C."/>
            <person name="Porcel B.M."/>
            <person name="Segurens B."/>
            <person name="Daubin V."/>
            <person name="Anthouard V."/>
            <person name="Aiach N."/>
            <person name="Arnaiz O."/>
            <person name="Billaut A."/>
            <person name="Beisson J."/>
            <person name="Blanc I."/>
            <person name="Bouhouche K."/>
            <person name="Camara F."/>
            <person name="Duharcourt S."/>
            <person name="Guigo R."/>
            <person name="Gogendeau D."/>
            <person name="Katinka M."/>
            <person name="Keller A.-M."/>
            <person name="Kissmehl R."/>
            <person name="Klotz C."/>
            <person name="Koll F."/>
            <person name="Le Moue A."/>
            <person name="Lepere C."/>
            <person name="Malinsky S."/>
            <person name="Nowacki M."/>
            <person name="Nowak J.K."/>
            <person name="Plattner H."/>
            <person name="Poulain J."/>
            <person name="Ruiz F."/>
            <person name="Serrano V."/>
            <person name="Zagulski M."/>
            <person name="Dessen P."/>
            <person name="Betermier M."/>
            <person name="Weissenbach J."/>
            <person name="Scarpelli C."/>
            <person name="Schachter V."/>
            <person name="Sperling L."/>
            <person name="Meyer E."/>
            <person name="Cohen J."/>
            <person name="Wincker P."/>
        </authorList>
    </citation>
    <scope>NUCLEOTIDE SEQUENCE [LARGE SCALE GENOMIC DNA]</scope>
    <source>
        <strain evidence="10 11">Stock d4-2</strain>
    </source>
</reference>
<dbReference type="KEGG" id="ptm:GSPATT00031767001"/>
<evidence type="ECO:0000256" key="5">
    <source>
        <dbReference type="ARBA" id="ARBA00022833"/>
    </source>
</evidence>
<evidence type="ECO:0000313" key="10">
    <source>
        <dbReference type="EMBL" id="CAK61535.1"/>
    </source>
</evidence>
<evidence type="ECO:0000259" key="8">
    <source>
        <dbReference type="PROSITE" id="PS50089"/>
    </source>
</evidence>
<dbReference type="EMBL" id="CT868014">
    <property type="protein sequence ID" value="CAK61535.1"/>
    <property type="molecule type" value="Genomic_DNA"/>
</dbReference>
<gene>
    <name evidence="10" type="ORF">GSPATT00031767001</name>
</gene>
<dbReference type="GeneID" id="5014717"/>
<evidence type="ECO:0008006" key="12">
    <source>
        <dbReference type="Google" id="ProtNLM"/>
    </source>
</evidence>
<dbReference type="OrthoDB" id="191037at2759"/>
<dbReference type="GO" id="GO:0008270">
    <property type="term" value="F:zinc ion binding"/>
    <property type="evidence" value="ECO:0007669"/>
    <property type="project" value="UniProtKB-KW"/>
</dbReference>
<protein>
    <recommendedName>
        <fullName evidence="12">RING-type domain-containing protein</fullName>
    </recommendedName>
</protein>
<dbReference type="eggNOG" id="KOG4441">
    <property type="taxonomic scope" value="Eukaryota"/>
</dbReference>
<proteinExistence type="predicted"/>
<feature type="domain" description="RING-type" evidence="8">
    <location>
        <begin position="3"/>
        <end position="46"/>
    </location>
</feature>
<dbReference type="OMA" id="KMNEGRD"/>
<dbReference type="AlphaFoldDB" id="A0BSL8"/>
<keyword evidence="1" id="KW-0880">Kelch repeat</keyword>
<dbReference type="InterPro" id="IPR017907">
    <property type="entry name" value="Znf_RING_CS"/>
</dbReference>
<dbReference type="SMART" id="SM00612">
    <property type="entry name" value="Kelch"/>
    <property type="match status" value="3"/>
</dbReference>
<dbReference type="InterPro" id="IPR013083">
    <property type="entry name" value="Znf_RING/FYVE/PHD"/>
</dbReference>
<accession>A0BSL8</accession>
<dbReference type="InParanoid" id="A0BSL8"/>
<dbReference type="PROSITE" id="PS50089">
    <property type="entry name" value="ZF_RING_2"/>
    <property type="match status" value="1"/>
</dbReference>
<sequence length="660" mass="76757">MECPMCFDLYAQNKVARNLLCGHTYCSVCLEQIYNINKRIECPLCRTKHEPHLKPHLLSKNYVAMDLASRHLEVQQINSIIIRKKFDLCPIHTKLPLQFFCEDDQSNMCTECIADHYGHKFFKYEHSGIELIYSLVSLQQNRLGKIKSKLKFQFDILEKQVKGFDNSKEQLQLENMKLMQQLDEQFDRLIKKIELRKQELLEQLFKIFTTECEQIDQELAFNQSLLTNMASLTAKLDQKQEELKGVKALKNNDLIKEIDDLEEQVDRDVAQQKQLKISEIKKLPKLVFDLKLINEISKFGQFKKDISNPQICFFGDKHKILIYNIENNEWTYKQMPNNTLEYNYYAAAVSLPSGDIIITGGGVSRNTMLISPSKGFQSQALKNMYFPRKEHACVYLDGFVYAIGGQYNLLKFRYDGSAKQMLSCCEKYSLVSDEWKIIDPLQKQKCAFAAAAAINKFIYVFGGFDGRERLNTIERYSVKDNQWKVLEVKFKQGFSNAAAISYDDNKIFILGGGSNQGFSYDLQVYDVKEQVVKTLSKMNEGRDLRNKLVIHDNHLFACGGNNQSVEKYSLSQQTWMNLKSYDSLVQDNLDSWCSALTFEINSSNTVSNLLKHNQQKQQQYQKYKFEEQVSFENDSFNQDAQSEEFEDLEDYANNEEIFQF</sequence>
<organism evidence="10 11">
    <name type="scientific">Paramecium tetraurelia</name>
    <dbReference type="NCBI Taxonomy" id="5888"/>
    <lineage>
        <taxon>Eukaryota</taxon>
        <taxon>Sar</taxon>
        <taxon>Alveolata</taxon>
        <taxon>Ciliophora</taxon>
        <taxon>Intramacronucleata</taxon>
        <taxon>Oligohymenophorea</taxon>
        <taxon>Peniculida</taxon>
        <taxon>Parameciidae</taxon>
        <taxon>Paramecium</taxon>
    </lineage>
</organism>
<dbReference type="PROSITE" id="PS00518">
    <property type="entry name" value="ZF_RING_1"/>
    <property type="match status" value="1"/>
</dbReference>
<feature type="coiled-coil region" evidence="7">
    <location>
        <begin position="154"/>
        <end position="278"/>
    </location>
</feature>
<dbReference type="Pfam" id="PF24681">
    <property type="entry name" value="Kelch_KLHDC2_KLHL20_DRC7"/>
    <property type="match status" value="1"/>
</dbReference>
<dbReference type="InterPro" id="IPR015915">
    <property type="entry name" value="Kelch-typ_b-propeller"/>
</dbReference>
<dbReference type="SUPFAM" id="SSF57845">
    <property type="entry name" value="B-box zinc-binding domain"/>
    <property type="match status" value="1"/>
</dbReference>
<evidence type="ECO:0000256" key="1">
    <source>
        <dbReference type="ARBA" id="ARBA00022441"/>
    </source>
</evidence>
<keyword evidence="3" id="KW-0677">Repeat</keyword>
<dbReference type="Gene3D" id="3.30.40.10">
    <property type="entry name" value="Zinc/RING finger domain, C3HC4 (zinc finger)"/>
    <property type="match status" value="1"/>
</dbReference>
<dbReference type="SUPFAM" id="SSF57850">
    <property type="entry name" value="RING/U-box"/>
    <property type="match status" value="1"/>
</dbReference>
<dbReference type="PANTHER" id="PTHR45632:SF3">
    <property type="entry name" value="KELCH-LIKE PROTEIN 32"/>
    <property type="match status" value="1"/>
</dbReference>
<name>A0BSL8_PARTE</name>
<dbReference type="eggNOG" id="KOG2177">
    <property type="taxonomic scope" value="Eukaryota"/>
</dbReference>
<dbReference type="InterPro" id="IPR018957">
    <property type="entry name" value="Znf_C3HC4_RING-type"/>
</dbReference>
<dbReference type="SMART" id="SM00336">
    <property type="entry name" value="BBOX"/>
    <property type="match status" value="1"/>
</dbReference>
<dbReference type="SMART" id="SM00184">
    <property type="entry name" value="RING"/>
    <property type="match status" value="1"/>
</dbReference>
<dbReference type="InterPro" id="IPR001841">
    <property type="entry name" value="Znf_RING"/>
</dbReference>
<evidence type="ECO:0000313" key="11">
    <source>
        <dbReference type="Proteomes" id="UP000000600"/>
    </source>
</evidence>
<dbReference type="CDD" id="cd19756">
    <property type="entry name" value="Bbox2"/>
    <property type="match status" value="1"/>
</dbReference>
<feature type="domain" description="B box-type" evidence="9">
    <location>
        <begin position="84"/>
        <end position="124"/>
    </location>
</feature>
<keyword evidence="5" id="KW-0862">Zinc</keyword>
<dbReference type="Pfam" id="PF00643">
    <property type="entry name" value="zf-B_box"/>
    <property type="match status" value="1"/>
</dbReference>
<dbReference type="RefSeq" id="XP_001428933.1">
    <property type="nucleotide sequence ID" value="XM_001428896.2"/>
</dbReference>
<evidence type="ECO:0000256" key="2">
    <source>
        <dbReference type="ARBA" id="ARBA00022723"/>
    </source>
</evidence>
<evidence type="ECO:0000256" key="3">
    <source>
        <dbReference type="ARBA" id="ARBA00022737"/>
    </source>
</evidence>
<evidence type="ECO:0000256" key="4">
    <source>
        <dbReference type="ARBA" id="ARBA00022771"/>
    </source>
</evidence>
<evidence type="ECO:0000259" key="9">
    <source>
        <dbReference type="PROSITE" id="PS50119"/>
    </source>
</evidence>
<keyword evidence="4 6" id="KW-0863">Zinc-finger</keyword>
<dbReference type="InterPro" id="IPR000315">
    <property type="entry name" value="Znf_B-box"/>
</dbReference>
<dbReference type="Gene3D" id="2.120.10.80">
    <property type="entry name" value="Kelch-type beta propeller"/>
    <property type="match status" value="1"/>
</dbReference>
<dbReference type="InterPro" id="IPR006652">
    <property type="entry name" value="Kelch_1"/>
</dbReference>
<keyword evidence="7" id="KW-0175">Coiled coil</keyword>
<dbReference type="PANTHER" id="PTHR45632">
    <property type="entry name" value="LD33804P"/>
    <property type="match status" value="1"/>
</dbReference>
<dbReference type="Pfam" id="PF00097">
    <property type="entry name" value="zf-C3HC4"/>
    <property type="match status" value="1"/>
</dbReference>
<dbReference type="Gene3D" id="3.30.160.60">
    <property type="entry name" value="Classic Zinc Finger"/>
    <property type="match status" value="1"/>
</dbReference>
<dbReference type="STRING" id="5888.A0BSL8"/>
<keyword evidence="11" id="KW-1185">Reference proteome</keyword>
<keyword evidence="2" id="KW-0479">Metal-binding</keyword>
<evidence type="ECO:0000256" key="6">
    <source>
        <dbReference type="PROSITE-ProRule" id="PRU00024"/>
    </source>
</evidence>
<dbReference type="PROSITE" id="PS50119">
    <property type="entry name" value="ZF_BBOX"/>
    <property type="match status" value="1"/>
</dbReference>
<dbReference type="Proteomes" id="UP000000600">
    <property type="component" value="Unassembled WGS sequence"/>
</dbReference>
<dbReference type="SUPFAM" id="SSF117281">
    <property type="entry name" value="Kelch motif"/>
    <property type="match status" value="1"/>
</dbReference>
<dbReference type="HOGENOM" id="CLU_415904_0_0_1"/>